<evidence type="ECO:0000313" key="2">
    <source>
        <dbReference type="Proteomes" id="UP001176059"/>
    </source>
</evidence>
<sequence>MSWKMHYNVAAGEALGIEADLHSYMANPEVFTVKDGYVAVLQGMNFGSVHSSVIVLRRVGVVATSSLSSRIDA</sequence>
<reference evidence="1" key="2">
    <citation type="journal article" date="2023" name="Proc. Natl. Acad. Sci. U.S.A.">
        <title>A global phylogenomic analysis of the shiitake genus Lentinula.</title>
        <authorList>
            <person name="Sierra-Patev S."/>
            <person name="Min B."/>
            <person name="Naranjo-Ortiz M."/>
            <person name="Looney B."/>
            <person name="Konkel Z."/>
            <person name="Slot J.C."/>
            <person name="Sakamoto Y."/>
            <person name="Steenwyk J.L."/>
            <person name="Rokas A."/>
            <person name="Carro J."/>
            <person name="Camarero S."/>
            <person name="Ferreira P."/>
            <person name="Molpeceres G."/>
            <person name="Ruiz-Duenas F.J."/>
            <person name="Serrano A."/>
            <person name="Henrissat B."/>
            <person name="Drula E."/>
            <person name="Hughes K.W."/>
            <person name="Mata J.L."/>
            <person name="Ishikawa N.K."/>
            <person name="Vargas-Isla R."/>
            <person name="Ushijima S."/>
            <person name="Smith C.A."/>
            <person name="Donoghue J."/>
            <person name="Ahrendt S."/>
            <person name="Andreopoulos W."/>
            <person name="He G."/>
            <person name="LaButti K."/>
            <person name="Lipzen A."/>
            <person name="Ng V."/>
            <person name="Riley R."/>
            <person name="Sandor L."/>
            <person name="Barry K."/>
            <person name="Martinez A.T."/>
            <person name="Xiao Y."/>
            <person name="Gibbons J.G."/>
            <person name="Terashima K."/>
            <person name="Grigoriev I.V."/>
            <person name="Hibbett D."/>
        </authorList>
    </citation>
    <scope>NUCLEOTIDE SEQUENCE</scope>
    <source>
        <strain evidence="1">ET3784</strain>
    </source>
</reference>
<evidence type="ECO:0000313" key="1">
    <source>
        <dbReference type="EMBL" id="KAJ3711651.1"/>
    </source>
</evidence>
<keyword evidence="2" id="KW-1185">Reference proteome</keyword>
<gene>
    <name evidence="1" type="ORF">DFJ43DRAFT_1107300</name>
</gene>
<accession>A0AA38J6G6</accession>
<protein>
    <submittedName>
        <fullName evidence="1">Uncharacterized protein</fullName>
    </submittedName>
</protein>
<dbReference type="EMBL" id="JANVFO010000116">
    <property type="protein sequence ID" value="KAJ3711651.1"/>
    <property type="molecule type" value="Genomic_DNA"/>
</dbReference>
<proteinExistence type="predicted"/>
<organism evidence="1 2">
    <name type="scientific">Lentinula guzmanii</name>
    <dbReference type="NCBI Taxonomy" id="2804957"/>
    <lineage>
        <taxon>Eukaryota</taxon>
        <taxon>Fungi</taxon>
        <taxon>Dikarya</taxon>
        <taxon>Basidiomycota</taxon>
        <taxon>Agaricomycotina</taxon>
        <taxon>Agaricomycetes</taxon>
        <taxon>Agaricomycetidae</taxon>
        <taxon>Agaricales</taxon>
        <taxon>Marasmiineae</taxon>
        <taxon>Omphalotaceae</taxon>
        <taxon>Lentinula</taxon>
    </lineage>
</organism>
<dbReference type="Proteomes" id="UP001176059">
    <property type="component" value="Unassembled WGS sequence"/>
</dbReference>
<feature type="non-terminal residue" evidence="1">
    <location>
        <position position="1"/>
    </location>
</feature>
<comment type="caution">
    <text evidence="1">The sequence shown here is derived from an EMBL/GenBank/DDBJ whole genome shotgun (WGS) entry which is preliminary data.</text>
</comment>
<dbReference type="AlphaFoldDB" id="A0AA38J6G6"/>
<reference evidence="1" key="1">
    <citation type="submission" date="2022-08" db="EMBL/GenBank/DDBJ databases">
        <authorList>
            <consortium name="DOE Joint Genome Institute"/>
            <person name="Min B."/>
            <person name="Sierra-Patev S."/>
            <person name="Naranjo-Ortiz M."/>
            <person name="Looney B."/>
            <person name="Konkel Z."/>
            <person name="Slot J.C."/>
            <person name="Sakamoto Y."/>
            <person name="Steenwyk J.L."/>
            <person name="Rokas A."/>
            <person name="Carro J."/>
            <person name="Camarero S."/>
            <person name="Ferreira P."/>
            <person name="Molpeceres G."/>
            <person name="Ruiz-duenas F.J."/>
            <person name="Serrano A."/>
            <person name="Henrissat B."/>
            <person name="Drula E."/>
            <person name="Hughes K.W."/>
            <person name="Mata J.L."/>
            <person name="Ishikawa N.K."/>
            <person name="Vargas-Isla R."/>
            <person name="Ushijima S."/>
            <person name="Smith C.A."/>
            <person name="Ahrendt S."/>
            <person name="Andreopoulos W."/>
            <person name="He G."/>
            <person name="LaButti K."/>
            <person name="Lipzen A."/>
            <person name="Ng V."/>
            <person name="Riley R."/>
            <person name="Sandor L."/>
            <person name="Barry K."/>
            <person name="Martinez A.T."/>
            <person name="Xiao Y."/>
            <person name="Gibbons J.G."/>
            <person name="Terashima K."/>
            <person name="Hibbett D.S."/>
            <person name="Grigoriev I.V."/>
        </authorList>
    </citation>
    <scope>NUCLEOTIDE SEQUENCE</scope>
    <source>
        <strain evidence="1">ET3784</strain>
    </source>
</reference>
<name>A0AA38J6G6_9AGAR</name>